<dbReference type="GO" id="GO:0045944">
    <property type="term" value="P:positive regulation of transcription by RNA polymerase II"/>
    <property type="evidence" value="ECO:0007669"/>
    <property type="project" value="TreeGrafter"/>
</dbReference>
<dbReference type="GO" id="GO:0000976">
    <property type="term" value="F:transcription cis-regulatory region binding"/>
    <property type="evidence" value="ECO:0007669"/>
    <property type="project" value="TreeGrafter"/>
</dbReference>
<dbReference type="PROSITE" id="PS00463">
    <property type="entry name" value="ZN2_CY6_FUNGAL_1"/>
    <property type="match status" value="1"/>
</dbReference>
<evidence type="ECO:0000259" key="4">
    <source>
        <dbReference type="PROSITE" id="PS50048"/>
    </source>
</evidence>
<dbReference type="GO" id="GO:0005634">
    <property type="term" value="C:nucleus"/>
    <property type="evidence" value="ECO:0007669"/>
    <property type="project" value="UniProtKB-SubCell"/>
</dbReference>
<evidence type="ECO:0000313" key="5">
    <source>
        <dbReference type="EMBL" id="ODQ76676.1"/>
    </source>
</evidence>
<dbReference type="AlphaFoldDB" id="A0A1E3QG54"/>
<sequence>MSGRASVHSSVSTESGGSDGDRNSVAYAPLTPDTPPFPSDDTESTLPKKEPDEKSNKKITSDKKKDTKEEVVRRRTRTGCLTCRKRRIKCDEGKPKCSNCTKSRRVCEGYGPRLDLRPPYFKVRSIVPLQNDHNNYAALMANAINPYAPYISPHFPSYGAPMHPDHLYAASSYYAAAATAAAAGAPYPDPPMYPPMPYMPMGYLPGSWATPGGPIVMQPVSPMTAGPMTPQVLSTPDSGMPMLAQSYSYWMPQTFVPLPQHPQSEIPESSQSRPSLDEDVEFYSVGPDLPVPEHIVADLFAPPSPQTHTVSILSQSAMQCLALNPNETLTTYRPGPMKSPLMQADAQRLFRHFVHVLAHQISLFERHVPRPELITVRRMKHSSTNLWTYDVPMMALECPALLHAILALSALHISGISGVSSAAGASHRHASLLHYHLSIRRLARALHDRRTNPYGATDLPVFAASLVLAFYETAIGEHDKWARHLHGASDLIQSFDMRTFVEDLDIVVEDETPDDVATLAPSEQKSAQAGRAVRSILRQCRAEAVLRLDLLYFYLRMEIMHSLASDTAPLLQTSFWDMVPCRGTQGSSLWQWDSFLKRGVLVADFIVRESGRKRGSTAALGGIDASQLQWNLLFASMESGESEFLEHTKAVEAGSCVSPFGPVIRYVGVQDAVVRMYYLMLRILLLRNHPQWTSKPAFKGGLANIVDVADKAGPLCALIGRLIGGVVVSQGPEMSDMQSETDVGCANEDISKPTSVPTDSSTTQATGPGPGAGSAAWVSLTMPLLYAGAQLRDERQQEWALSVLEQACGRTGWRTAFVIKAGLARIWSGMRDAGRIEPAYGHERVRVG</sequence>
<evidence type="ECO:0000256" key="2">
    <source>
        <dbReference type="ARBA" id="ARBA00023242"/>
    </source>
</evidence>
<dbReference type="Gene3D" id="4.10.240.10">
    <property type="entry name" value="Zn(2)-C6 fungal-type DNA-binding domain"/>
    <property type="match status" value="1"/>
</dbReference>
<dbReference type="PROSITE" id="PS50048">
    <property type="entry name" value="ZN2_CY6_FUNGAL_2"/>
    <property type="match status" value="1"/>
</dbReference>
<evidence type="ECO:0000256" key="3">
    <source>
        <dbReference type="SAM" id="MobiDB-lite"/>
    </source>
</evidence>
<feature type="region of interest" description="Disordered" evidence="3">
    <location>
        <begin position="737"/>
        <end position="772"/>
    </location>
</feature>
<dbReference type="EMBL" id="KV454289">
    <property type="protein sequence ID" value="ODQ76676.1"/>
    <property type="molecule type" value="Genomic_DNA"/>
</dbReference>
<dbReference type="Proteomes" id="UP000094385">
    <property type="component" value="Unassembled WGS sequence"/>
</dbReference>
<proteinExistence type="predicted"/>
<evidence type="ECO:0000256" key="1">
    <source>
        <dbReference type="ARBA" id="ARBA00004123"/>
    </source>
</evidence>
<dbReference type="GO" id="GO:0000981">
    <property type="term" value="F:DNA-binding transcription factor activity, RNA polymerase II-specific"/>
    <property type="evidence" value="ECO:0007669"/>
    <property type="project" value="InterPro"/>
</dbReference>
<dbReference type="Pfam" id="PF11951">
    <property type="entry name" value="Fungal_trans_2"/>
    <property type="match status" value="1"/>
</dbReference>
<feature type="compositionally biased region" description="Polar residues" evidence="3">
    <location>
        <begin position="7"/>
        <end position="16"/>
    </location>
</feature>
<feature type="compositionally biased region" description="Basic and acidic residues" evidence="3">
    <location>
        <begin position="46"/>
        <end position="73"/>
    </location>
</feature>
<protein>
    <recommendedName>
        <fullName evidence="4">Zn(2)-C6 fungal-type domain-containing protein</fullName>
    </recommendedName>
</protein>
<dbReference type="InterPro" id="IPR021858">
    <property type="entry name" value="Fun_TF"/>
</dbReference>
<name>A0A1E3QG54_LIPST</name>
<dbReference type="PANTHER" id="PTHR37534:SF23">
    <property type="entry name" value="ZN(II)2CYS6 TRANSCRIPTION FACTOR (EUROFUNG)"/>
    <property type="match status" value="1"/>
</dbReference>
<dbReference type="InterPro" id="IPR001138">
    <property type="entry name" value="Zn2Cys6_DnaBD"/>
</dbReference>
<keyword evidence="6" id="KW-1185">Reference proteome</keyword>
<comment type="subcellular location">
    <subcellularLocation>
        <location evidence="1">Nucleus</location>
    </subcellularLocation>
</comment>
<dbReference type="Pfam" id="PF00172">
    <property type="entry name" value="Zn_clus"/>
    <property type="match status" value="1"/>
</dbReference>
<feature type="region of interest" description="Disordered" evidence="3">
    <location>
        <begin position="1"/>
        <end position="75"/>
    </location>
</feature>
<dbReference type="SMART" id="SM00066">
    <property type="entry name" value="GAL4"/>
    <property type="match status" value="1"/>
</dbReference>
<accession>A0A1E3QG54</accession>
<evidence type="ECO:0000313" key="6">
    <source>
        <dbReference type="Proteomes" id="UP000094385"/>
    </source>
</evidence>
<keyword evidence="2" id="KW-0539">Nucleus</keyword>
<dbReference type="InterPro" id="IPR036864">
    <property type="entry name" value="Zn2-C6_fun-type_DNA-bd_sf"/>
</dbReference>
<feature type="domain" description="Zn(2)-C6 fungal-type" evidence="4">
    <location>
        <begin position="79"/>
        <end position="107"/>
    </location>
</feature>
<dbReference type="CDD" id="cd00067">
    <property type="entry name" value="GAL4"/>
    <property type="match status" value="1"/>
</dbReference>
<dbReference type="SUPFAM" id="SSF57701">
    <property type="entry name" value="Zn2/Cys6 DNA-binding domain"/>
    <property type="match status" value="1"/>
</dbReference>
<dbReference type="STRING" id="675824.A0A1E3QG54"/>
<organism evidence="5 6">
    <name type="scientific">Lipomyces starkeyi NRRL Y-11557</name>
    <dbReference type="NCBI Taxonomy" id="675824"/>
    <lineage>
        <taxon>Eukaryota</taxon>
        <taxon>Fungi</taxon>
        <taxon>Dikarya</taxon>
        <taxon>Ascomycota</taxon>
        <taxon>Saccharomycotina</taxon>
        <taxon>Lipomycetes</taxon>
        <taxon>Lipomycetales</taxon>
        <taxon>Lipomycetaceae</taxon>
        <taxon>Lipomyces</taxon>
    </lineage>
</organism>
<dbReference type="PANTHER" id="PTHR37534">
    <property type="entry name" value="TRANSCRIPTIONAL ACTIVATOR PROTEIN UGA3"/>
    <property type="match status" value="1"/>
</dbReference>
<dbReference type="GO" id="GO:0008270">
    <property type="term" value="F:zinc ion binding"/>
    <property type="evidence" value="ECO:0007669"/>
    <property type="project" value="InterPro"/>
</dbReference>
<reference evidence="5 6" key="1">
    <citation type="journal article" date="2016" name="Proc. Natl. Acad. Sci. U.S.A.">
        <title>Comparative genomics of biotechnologically important yeasts.</title>
        <authorList>
            <person name="Riley R."/>
            <person name="Haridas S."/>
            <person name="Wolfe K.H."/>
            <person name="Lopes M.R."/>
            <person name="Hittinger C.T."/>
            <person name="Goeker M."/>
            <person name="Salamov A.A."/>
            <person name="Wisecaver J.H."/>
            <person name="Long T.M."/>
            <person name="Calvey C.H."/>
            <person name="Aerts A.L."/>
            <person name="Barry K.W."/>
            <person name="Choi C."/>
            <person name="Clum A."/>
            <person name="Coughlan A.Y."/>
            <person name="Deshpande S."/>
            <person name="Douglass A.P."/>
            <person name="Hanson S.J."/>
            <person name="Klenk H.-P."/>
            <person name="LaButti K.M."/>
            <person name="Lapidus A."/>
            <person name="Lindquist E.A."/>
            <person name="Lipzen A.M."/>
            <person name="Meier-Kolthoff J.P."/>
            <person name="Ohm R.A."/>
            <person name="Otillar R.P."/>
            <person name="Pangilinan J.L."/>
            <person name="Peng Y."/>
            <person name="Rokas A."/>
            <person name="Rosa C.A."/>
            <person name="Scheuner C."/>
            <person name="Sibirny A.A."/>
            <person name="Slot J.C."/>
            <person name="Stielow J.B."/>
            <person name="Sun H."/>
            <person name="Kurtzman C.P."/>
            <person name="Blackwell M."/>
            <person name="Grigoriev I.V."/>
            <person name="Jeffries T.W."/>
        </authorList>
    </citation>
    <scope>NUCLEOTIDE SEQUENCE [LARGE SCALE GENOMIC DNA]</scope>
    <source>
        <strain evidence="5 6">NRRL Y-11557</strain>
    </source>
</reference>
<dbReference type="OrthoDB" id="4097092at2759"/>
<gene>
    <name evidence="5" type="ORF">LIPSTDRAFT_60789</name>
</gene>